<dbReference type="Pfam" id="PF12705">
    <property type="entry name" value="PDDEXK_1"/>
    <property type="match status" value="1"/>
</dbReference>
<dbReference type="EMBL" id="CP035299">
    <property type="protein sequence ID" value="QAU52126.1"/>
    <property type="molecule type" value="Genomic_DNA"/>
</dbReference>
<dbReference type="InterPro" id="IPR027417">
    <property type="entry name" value="P-loop_NTPase"/>
</dbReference>
<evidence type="ECO:0000256" key="1">
    <source>
        <dbReference type="ARBA" id="ARBA00022722"/>
    </source>
</evidence>
<dbReference type="OrthoDB" id="4385639at2"/>
<proteinExistence type="predicted"/>
<dbReference type="AlphaFoldDB" id="A0A410W855"/>
<evidence type="ECO:0000313" key="12">
    <source>
        <dbReference type="Proteomes" id="UP000288929"/>
    </source>
</evidence>
<protein>
    <submittedName>
        <fullName evidence="11">ATP-dependent helicase/deoxyribonuclease subunit B</fullName>
        <ecNumber evidence="11">3.6.4.12</ecNumber>
    </submittedName>
</protein>
<dbReference type="InterPro" id="IPR011604">
    <property type="entry name" value="PDDEXK-like_dom_sf"/>
</dbReference>
<dbReference type="GO" id="GO:0003678">
    <property type="term" value="F:DNA helicase activity"/>
    <property type="evidence" value="ECO:0007669"/>
    <property type="project" value="UniProtKB-EC"/>
</dbReference>
<dbReference type="Gene3D" id="3.40.50.300">
    <property type="entry name" value="P-loop containing nucleotide triphosphate hydrolases"/>
    <property type="match status" value="1"/>
</dbReference>
<evidence type="ECO:0000256" key="6">
    <source>
        <dbReference type="ARBA" id="ARBA00022839"/>
    </source>
</evidence>
<evidence type="ECO:0000256" key="8">
    <source>
        <dbReference type="ARBA" id="ARBA00023125"/>
    </source>
</evidence>
<keyword evidence="7" id="KW-0067">ATP-binding</keyword>
<dbReference type="SUPFAM" id="SSF52540">
    <property type="entry name" value="P-loop containing nucleoside triphosphate hydrolases"/>
    <property type="match status" value="1"/>
</dbReference>
<gene>
    <name evidence="11" type="primary">rexB</name>
    <name evidence="11" type="ORF">CPELA_04235</name>
</gene>
<keyword evidence="2" id="KW-0547">Nucleotide-binding</keyword>
<evidence type="ECO:0000256" key="9">
    <source>
        <dbReference type="ARBA" id="ARBA00023204"/>
    </source>
</evidence>
<keyword evidence="6" id="KW-0269">Exonuclease</keyword>
<keyword evidence="5 11" id="KW-0347">Helicase</keyword>
<dbReference type="KEGG" id="cpeg:CPELA_04235"/>
<keyword evidence="4 11" id="KW-0378">Hydrolase</keyword>
<dbReference type="PROSITE" id="PS51217">
    <property type="entry name" value="UVRD_HELICASE_CTER"/>
    <property type="match status" value="1"/>
</dbReference>
<evidence type="ECO:0000259" key="10">
    <source>
        <dbReference type="PROSITE" id="PS51217"/>
    </source>
</evidence>
<feature type="domain" description="UvrD-like helicase C-terminal" evidence="10">
    <location>
        <begin position="174"/>
        <end position="437"/>
    </location>
</feature>
<dbReference type="GO" id="GO:0006281">
    <property type="term" value="P:DNA repair"/>
    <property type="evidence" value="ECO:0007669"/>
    <property type="project" value="UniProtKB-KW"/>
</dbReference>
<dbReference type="InterPro" id="IPR038726">
    <property type="entry name" value="PDDEXK_AddAB-type"/>
</dbReference>
<evidence type="ECO:0000256" key="3">
    <source>
        <dbReference type="ARBA" id="ARBA00022763"/>
    </source>
</evidence>
<evidence type="ECO:0000256" key="2">
    <source>
        <dbReference type="ARBA" id="ARBA00022741"/>
    </source>
</evidence>
<dbReference type="SUPFAM" id="SSF52980">
    <property type="entry name" value="Restriction endonuclease-like"/>
    <property type="match status" value="1"/>
</dbReference>
<dbReference type="Proteomes" id="UP000288929">
    <property type="component" value="Chromosome"/>
</dbReference>
<keyword evidence="9" id="KW-0234">DNA repair</keyword>
<evidence type="ECO:0000256" key="4">
    <source>
        <dbReference type="ARBA" id="ARBA00022801"/>
    </source>
</evidence>
<reference evidence="11 12" key="1">
    <citation type="submission" date="2019-01" db="EMBL/GenBank/DDBJ databases">
        <authorList>
            <person name="Ruckert C."/>
            <person name="Busche T."/>
            <person name="Kalinowski J."/>
        </authorList>
    </citation>
    <scope>NUCLEOTIDE SEQUENCE [LARGE SCALE GENOMIC DNA]</scope>
    <source>
        <strain evidence="11 12">136/3</strain>
    </source>
</reference>
<organism evidence="11 12">
    <name type="scientific">Corynebacterium pelargi</name>
    <dbReference type="NCBI Taxonomy" id="1471400"/>
    <lineage>
        <taxon>Bacteria</taxon>
        <taxon>Bacillati</taxon>
        <taxon>Actinomycetota</taxon>
        <taxon>Actinomycetes</taxon>
        <taxon>Mycobacteriales</taxon>
        <taxon>Corynebacteriaceae</taxon>
        <taxon>Corynebacterium</taxon>
    </lineage>
</organism>
<dbReference type="EC" id="3.6.4.12" evidence="11"/>
<evidence type="ECO:0000256" key="7">
    <source>
        <dbReference type="ARBA" id="ARBA00022840"/>
    </source>
</evidence>
<evidence type="ECO:0000313" key="11">
    <source>
        <dbReference type="EMBL" id="QAU52126.1"/>
    </source>
</evidence>
<keyword evidence="3" id="KW-0227">DNA damage</keyword>
<evidence type="ECO:0000256" key="5">
    <source>
        <dbReference type="ARBA" id="ARBA00022806"/>
    </source>
</evidence>
<name>A0A410W855_9CORY</name>
<dbReference type="GO" id="GO:0004527">
    <property type="term" value="F:exonuclease activity"/>
    <property type="evidence" value="ECO:0007669"/>
    <property type="project" value="UniProtKB-KW"/>
</dbReference>
<keyword evidence="12" id="KW-1185">Reference proteome</keyword>
<sequence length="933" mass="102568">MKQSLNAALESIRQAHPEAEIVVLCGQHARDDVITEISKAGAWAGVQVSGIRQYLMESGRFLAPRRPLQLRDVAVKVTAALQDDAEETEFHRQAINDEAVTREALADAVLALLNLPKQRRDAHGDTRLPAAVAKLAHTIGEECATQWFTLPDVAEFLIERAPERGTQFVLAGDIAFDTLSEWFIEQLPNDALHRVEFPAVTEKTVVEHHSFVSDGDEADFAAAQVLEAVANGVPLHAIAIAYCSHSQMGTLHQALERAGIPFSALNPHTWAQEPFARGIRQLLLLDPTLMPRPEIAALLASGILKDAPSMSAFDFASRGLATLNQGEDWIEEADEHETVAEIKRFVHDLAQQLEALHQAESLAGLAEALGELRGSLLRKMNAEEQAFFNRLLDTMRQHQLDASAVMLAELSDQALRTPLASTQQGMVQLTSLEGLVGRSLQLCIVCGASDDALPGSLGTNAAITPEQSGNTSKAFLDRRERAFRHALTASSRVLVSHPRSLLKGSAVVERSPWADGEIQHHGPLIEEWHQAKALPATEFDLNLLAGGLGAETKDQVQRFTHTMLARHEGEWAGDGAAFNGWIGPGYSKAVLEQQLSTSALELFTQDPLVFFIERILGQRVLEDSFGAAEIDARDRGTVYHRVFERWIREMWLDVASLKHRYSDVDFNAGVLRMREIAVEELDARRDSSIPDVMWQAFQSEVLRISDAFVKLEIARSKTWRPIGVEVPFGRVHDAADSPPLKIPLDNGHTLTLGGVIDRVDLHIDHESQQAVLAVLDYKSGNPQKYKAAFSGDEYTGNAKHGYRFQLAAYGEAIRQALAGAITEGPLAELAKEVAKINVNGYPITITSGYLFFLNEDFELIRIIYDANAQAELEHRLNKITSFIAEGAFPPYEISGNPIMNERAVRLGASTAAAASKLQLLGFTPLDIAEDQEQ</sequence>
<accession>A0A410W855</accession>
<dbReference type="Gene3D" id="3.90.320.10">
    <property type="match status" value="1"/>
</dbReference>
<dbReference type="GO" id="GO:0003677">
    <property type="term" value="F:DNA binding"/>
    <property type="evidence" value="ECO:0007669"/>
    <property type="project" value="UniProtKB-KW"/>
</dbReference>
<keyword evidence="8" id="KW-0238">DNA-binding</keyword>
<dbReference type="InterPro" id="IPR011335">
    <property type="entry name" value="Restrct_endonuc-II-like"/>
</dbReference>
<dbReference type="GO" id="GO:0005524">
    <property type="term" value="F:ATP binding"/>
    <property type="evidence" value="ECO:0007669"/>
    <property type="project" value="UniProtKB-KW"/>
</dbReference>
<dbReference type="InterPro" id="IPR014017">
    <property type="entry name" value="DNA_helicase_UvrD-like_C"/>
</dbReference>
<keyword evidence="1" id="KW-0540">Nuclease</keyword>
<dbReference type="RefSeq" id="WP_128889610.1">
    <property type="nucleotide sequence ID" value="NZ_BMCX01000001.1"/>
</dbReference>